<organism evidence="1 2">
    <name type="scientific">Zalaria obscura</name>
    <dbReference type="NCBI Taxonomy" id="2024903"/>
    <lineage>
        <taxon>Eukaryota</taxon>
        <taxon>Fungi</taxon>
        <taxon>Dikarya</taxon>
        <taxon>Ascomycota</taxon>
        <taxon>Pezizomycotina</taxon>
        <taxon>Dothideomycetes</taxon>
        <taxon>Dothideomycetidae</taxon>
        <taxon>Dothideales</taxon>
        <taxon>Zalariaceae</taxon>
        <taxon>Zalaria</taxon>
    </lineage>
</organism>
<evidence type="ECO:0000313" key="2">
    <source>
        <dbReference type="Proteomes" id="UP001320706"/>
    </source>
</evidence>
<comment type="caution">
    <text evidence="1">The sequence shown here is derived from an EMBL/GenBank/DDBJ whole genome shotgun (WGS) entry which is preliminary data.</text>
</comment>
<evidence type="ECO:0000313" key="1">
    <source>
        <dbReference type="EMBL" id="KAK8203571.1"/>
    </source>
</evidence>
<protein>
    <submittedName>
        <fullName evidence="1">Uncharacterized protein</fullName>
    </submittedName>
</protein>
<name>A0ACC3S9Z8_9PEZI</name>
<gene>
    <name evidence="1" type="ORF">M8818_005218</name>
</gene>
<dbReference type="EMBL" id="JAMKPW020000029">
    <property type="protein sequence ID" value="KAK8203571.1"/>
    <property type="molecule type" value="Genomic_DNA"/>
</dbReference>
<sequence length="408" mass="44519">MESSMTLLNAQLQFLHTQLALIHIPLSIYPLLLQPILRLLTLPRPSDNDRGTLPRKPWEYSSAFANISVTTIECSLVCPRDLWHELFAPLVAKLEPSLRNQISISRDDFMIIQVGGEGIEAGQRVLDVTAPLALAGISIFFITSYYSDFILIPMRSRDAVIHALEDQGFAFDSMPNGHFSANMSNVSSPLKSPSKGSGSFSHTNSLAHHRATSSHSSGGSVEYPLPQSPGTPPPQTVAGWQTKTFQTLKRAGIEAQIDGSMELKLCAGYKGDLATQEKVECGIIKSLLHGPRFLSITLTETDSVSLTLERSLLAHFSRQGEGVLLTSEETLIPIMLDLSELPEESAGIICGVAGRLIDRMKMVTGDFNMSYLSTARAGNVILRDEEVELALTALNEGAEEMEKVQLQA</sequence>
<reference evidence="1" key="1">
    <citation type="submission" date="2024-02" db="EMBL/GenBank/DDBJ databases">
        <title>Metagenome Assembled Genome of Zalaria obscura JY119.</title>
        <authorList>
            <person name="Vighnesh L."/>
            <person name="Jagadeeshwari U."/>
            <person name="Venkata Ramana C."/>
            <person name="Sasikala C."/>
        </authorList>
    </citation>
    <scope>NUCLEOTIDE SEQUENCE</scope>
    <source>
        <strain evidence="1">JY119</strain>
    </source>
</reference>
<proteinExistence type="predicted"/>
<dbReference type="Proteomes" id="UP001320706">
    <property type="component" value="Unassembled WGS sequence"/>
</dbReference>
<accession>A0ACC3S9Z8</accession>
<keyword evidence="2" id="KW-1185">Reference proteome</keyword>